<evidence type="ECO:0000256" key="7">
    <source>
        <dbReference type="ARBA" id="ARBA00022801"/>
    </source>
</evidence>
<dbReference type="Pfam" id="PF00642">
    <property type="entry name" value="zf-CCCH"/>
    <property type="match status" value="1"/>
</dbReference>
<keyword evidence="3" id="KW-0548">Nucleotidyltransferase</keyword>
<gene>
    <name evidence="13" type="ORF">PGLA2088_LOCUS32479</name>
</gene>
<dbReference type="SUPFAM" id="SSF56672">
    <property type="entry name" value="DNA/RNA polymerases"/>
    <property type="match status" value="1"/>
</dbReference>
<feature type="region of interest" description="Disordered" evidence="10">
    <location>
        <begin position="291"/>
        <end position="310"/>
    </location>
</feature>
<dbReference type="GO" id="GO:0004519">
    <property type="term" value="F:endonuclease activity"/>
    <property type="evidence" value="ECO:0007669"/>
    <property type="project" value="UniProtKB-KW"/>
</dbReference>
<protein>
    <recommendedName>
        <fullName evidence="15">Reverse transcriptase</fullName>
    </recommendedName>
</protein>
<dbReference type="EMBL" id="CAJNNW010030134">
    <property type="protein sequence ID" value="CAE8702581.1"/>
    <property type="molecule type" value="Genomic_DNA"/>
</dbReference>
<feature type="zinc finger region" description="C3H1-type" evidence="9">
    <location>
        <begin position="266"/>
        <end position="293"/>
    </location>
</feature>
<dbReference type="GO" id="GO:0008270">
    <property type="term" value="F:zinc ion binding"/>
    <property type="evidence" value="ECO:0007669"/>
    <property type="project" value="UniProtKB-KW"/>
</dbReference>
<dbReference type="InterPro" id="IPR051320">
    <property type="entry name" value="Viral_Replic_Matur_Polypro"/>
</dbReference>
<dbReference type="InterPro" id="IPR043502">
    <property type="entry name" value="DNA/RNA_pol_sf"/>
</dbReference>
<feature type="domain" description="J" evidence="11">
    <location>
        <begin position="1370"/>
        <end position="1430"/>
    </location>
</feature>
<dbReference type="InterPro" id="IPR041373">
    <property type="entry name" value="RT_RNaseH"/>
</dbReference>
<keyword evidence="9" id="KW-0862">Zinc</keyword>
<dbReference type="Pfam" id="PF00078">
    <property type="entry name" value="RVT_1"/>
    <property type="match status" value="1"/>
</dbReference>
<keyword evidence="2" id="KW-0808">Transferase</keyword>
<dbReference type="PANTHER" id="PTHR33064">
    <property type="entry name" value="POL PROTEIN"/>
    <property type="match status" value="1"/>
</dbReference>
<feature type="domain" description="C3H1-type" evidence="12">
    <location>
        <begin position="311"/>
        <end position="339"/>
    </location>
</feature>
<evidence type="ECO:0000256" key="6">
    <source>
        <dbReference type="ARBA" id="ARBA00022759"/>
    </source>
</evidence>
<dbReference type="InterPro" id="IPR036869">
    <property type="entry name" value="J_dom_sf"/>
</dbReference>
<keyword evidence="1" id="KW-0645">Protease</keyword>
<evidence type="ECO:0000256" key="4">
    <source>
        <dbReference type="ARBA" id="ARBA00022722"/>
    </source>
</evidence>
<feature type="region of interest" description="Disordered" evidence="10">
    <location>
        <begin position="336"/>
        <end position="366"/>
    </location>
</feature>
<evidence type="ECO:0000256" key="1">
    <source>
        <dbReference type="ARBA" id="ARBA00022670"/>
    </source>
</evidence>
<dbReference type="Gene3D" id="4.10.1000.10">
    <property type="entry name" value="Zinc finger, CCCH-type"/>
    <property type="match status" value="1"/>
</dbReference>
<keyword evidence="7" id="KW-0378">Hydrolase</keyword>
<keyword evidence="8" id="KW-0695">RNA-directed DNA polymerase</keyword>
<dbReference type="InterPro" id="IPR043128">
    <property type="entry name" value="Rev_trsase/Diguanyl_cyclase"/>
</dbReference>
<evidence type="ECO:0000256" key="8">
    <source>
        <dbReference type="ARBA" id="ARBA00022918"/>
    </source>
</evidence>
<dbReference type="InterPro" id="IPR000477">
    <property type="entry name" value="RT_dom"/>
</dbReference>
<evidence type="ECO:0000259" key="11">
    <source>
        <dbReference type="PROSITE" id="PS50076"/>
    </source>
</evidence>
<evidence type="ECO:0000256" key="9">
    <source>
        <dbReference type="PROSITE-ProRule" id="PRU00723"/>
    </source>
</evidence>
<evidence type="ECO:0000256" key="2">
    <source>
        <dbReference type="ARBA" id="ARBA00022679"/>
    </source>
</evidence>
<dbReference type="Gene3D" id="1.10.287.110">
    <property type="entry name" value="DnaJ domain"/>
    <property type="match status" value="1"/>
</dbReference>
<evidence type="ECO:0008006" key="15">
    <source>
        <dbReference type="Google" id="ProtNLM"/>
    </source>
</evidence>
<dbReference type="GO" id="GO:0006508">
    <property type="term" value="P:proteolysis"/>
    <property type="evidence" value="ECO:0007669"/>
    <property type="project" value="UniProtKB-KW"/>
</dbReference>
<dbReference type="GO" id="GO:0004190">
    <property type="term" value="F:aspartic-type endopeptidase activity"/>
    <property type="evidence" value="ECO:0007669"/>
    <property type="project" value="UniProtKB-KW"/>
</dbReference>
<dbReference type="SMART" id="SM00356">
    <property type="entry name" value="ZnF_C3H1"/>
    <property type="match status" value="2"/>
</dbReference>
<dbReference type="Pfam" id="PF17917">
    <property type="entry name" value="RT_RNaseH"/>
    <property type="match status" value="1"/>
</dbReference>
<dbReference type="InterPro" id="IPR001623">
    <property type="entry name" value="DnaJ_domain"/>
</dbReference>
<name>A0A813KKH1_POLGL</name>
<evidence type="ECO:0000256" key="10">
    <source>
        <dbReference type="SAM" id="MobiDB-lite"/>
    </source>
</evidence>
<dbReference type="PANTHER" id="PTHR33064:SF37">
    <property type="entry name" value="RIBONUCLEASE H"/>
    <property type="match status" value="1"/>
</dbReference>
<keyword evidence="9" id="KW-0479">Metal-binding</keyword>
<keyword evidence="6" id="KW-0255">Endonuclease</keyword>
<dbReference type="SUPFAM" id="SSF46565">
    <property type="entry name" value="Chaperone J-domain"/>
    <property type="match status" value="1"/>
</dbReference>
<evidence type="ECO:0000259" key="12">
    <source>
        <dbReference type="PROSITE" id="PS50103"/>
    </source>
</evidence>
<evidence type="ECO:0000256" key="5">
    <source>
        <dbReference type="ARBA" id="ARBA00022750"/>
    </source>
</evidence>
<keyword evidence="4" id="KW-0540">Nuclease</keyword>
<comment type="caution">
    <text evidence="13">The sequence shown here is derived from an EMBL/GenBank/DDBJ whole genome shotgun (WGS) entry which is preliminary data.</text>
</comment>
<feature type="compositionally biased region" description="Basic and acidic residues" evidence="10">
    <location>
        <begin position="291"/>
        <end position="300"/>
    </location>
</feature>
<dbReference type="PROSITE" id="PS50076">
    <property type="entry name" value="DNAJ_2"/>
    <property type="match status" value="1"/>
</dbReference>
<sequence>MPPEERITMLLQCWKQGETVGDALRTCRRKAEYVAAEGKNEFGECWRLLVAELMSREKHAAVARREVQAGWRQLKQNHLEHFRDFHQRWDACYVELLRFMPTLQDHELLLKYFDAIAEECAKHLEKHVKPGSFEEAKLAALEWQAIEDAYGKQTGNLGGRQRQVFDEVDGDVDGNQQRATWDNQRKLMNTPLDKDSKGPKSCLKCDGIGHDKSTCPSFAAAKDANFKPNPAKDNLCGLCKGKDHFAKHHRQSIPPSNTNRAAAISGAETRECKAWATGVCKYGKTCKFKHDPAKQHRDGPVKSSNGLPPRDKDSKDCWFWICFGNCKWGAECRREHDPHKKGTQKPGPKQNQQREDQPAAGAASIDESLLVQTGNRRVTVLNGEESQVHVGSRQVAVSDCSRLQPSCGAEAPAPSPHCWKLSAVLSWMMWFPLTLWHCCVDLAEKVVLMTVQIVAACVTRMSQIICNFTRKERPRYLATNFRISARWKAKHFQRNAKRKPSGYGLAVPCKLLTRCQLVCRDVTVAVQETCATLRAVSVRPVRIGLVTSREPAADVLNFDLLKLPYTETPPPGFHFGSDLYPRNLNYKVHIVWDGGAEGSTISDKAATKILRAQSRDPEQAAFVDLARYKVPQKFFGFAASDSLPVDVQGFLRLTAPDGQDLPEIQVRVVPGQHDDVLLSAPELDKLGWSRRRSKFRLNSCGIDIPRETVTNRTCREVDDDNVVVLLRSCCTIEPFTTQLVSCKYQGIASAVASKFDASISDTGNLDASISDTGNFDGDAWFVPSAVLASAGISIPEGFVDICASSQNVYIFNNSAETVRLSTDCKLGAVTSVAEDDEALLAAMREFFVGEMQSVVVNTDADKTVRHEAVTKKPGGTPSWRRVAKWLFLVVGLLQIDPDTAASTVDHDVQVNSTSASDPACSDWKYNSFTSPEYGCAVGVALDLQREERYSHLSESRFQKLRNVIVANAVSFYIEGAAPSTVTKYFFDIELEPGAVPVKSHLPKYSLEQARKESYHINKELALGHMRVPTEAQLSAWSTKVHIVHKKDDPMGRLICDFRPLNRSAIKKPISIVFPPSGGNRNSTLCTDLTSCLLLCSKLMTVVTSQGLRQWTVCPFGVTNGPSCYQGLMLDLFKNQVGTQLPDTVFEIFLDDGCIGTGDALSQAGWLEDEQGDVGYDHHLAMFQQVLTQAQTANLRLKLSKCFFMQYTVELLGMSVGAGTVSPDPKKVKAVSTWPRPSRREDVERFLASCSFIRQHLSPRFSEVSKPLRDTLSELHEKRSKGLIKKGSAKYQPPAAVTAEAPEWWGDEQREAFETVKQMVQHAVTLYAPDLQGAADGSNPLHLFVDACSYGVGAGLFQGVPKSASATGVEDFYALLGIEKWATKAEIEKGFQDTRRAHLRRRASAAELSQVDKARALLIDSDERKNYDELIGLASNRKSRVDLRPLGFWSRSLSAQQRNWTTWERELLAIVEGLQFFTSVTSGLQVKIHTDHLNNTVLNQQLRSPDRILRMLLKVESMCFPQFVYLPGRANVVGDALSRNPEDRDAVRDNFETGAGVPKTLLEAFKVVSDAKTSTDDADWVCDPTLTQRRLCMSADVKPEVWLEFVCSSVRVRAGVGRAVKASGFVAAVLLPSFTNDSDMDKLDGYAITGDNITIKAEIIVDPQIVCPLGTKRWLESYTGPPWAKKDRRRARLTVFDGMLTALRVVRDQSLTGVIAHGEGALVEGVCRGRQA</sequence>
<evidence type="ECO:0000313" key="14">
    <source>
        <dbReference type="Proteomes" id="UP000626109"/>
    </source>
</evidence>
<dbReference type="Gene3D" id="3.30.70.270">
    <property type="match status" value="2"/>
</dbReference>
<accession>A0A813KKH1</accession>
<evidence type="ECO:0000313" key="13">
    <source>
        <dbReference type="EMBL" id="CAE8702581.1"/>
    </source>
</evidence>
<keyword evidence="5" id="KW-0064">Aspartyl protease</keyword>
<dbReference type="GO" id="GO:0003964">
    <property type="term" value="F:RNA-directed DNA polymerase activity"/>
    <property type="evidence" value="ECO:0007669"/>
    <property type="project" value="UniProtKB-KW"/>
</dbReference>
<dbReference type="InterPro" id="IPR000571">
    <property type="entry name" value="Znf_CCCH"/>
</dbReference>
<dbReference type="PROSITE" id="PS50103">
    <property type="entry name" value="ZF_C3H1"/>
    <property type="match status" value="2"/>
</dbReference>
<keyword evidence="9" id="KW-0863">Zinc-finger</keyword>
<dbReference type="Proteomes" id="UP000626109">
    <property type="component" value="Unassembled WGS sequence"/>
</dbReference>
<organism evidence="13 14">
    <name type="scientific">Polarella glacialis</name>
    <name type="common">Dinoflagellate</name>
    <dbReference type="NCBI Taxonomy" id="89957"/>
    <lineage>
        <taxon>Eukaryota</taxon>
        <taxon>Sar</taxon>
        <taxon>Alveolata</taxon>
        <taxon>Dinophyceae</taxon>
        <taxon>Suessiales</taxon>
        <taxon>Suessiaceae</taxon>
        <taxon>Polarella</taxon>
    </lineage>
</organism>
<proteinExistence type="predicted"/>
<feature type="zinc finger region" description="C3H1-type" evidence="9">
    <location>
        <begin position="311"/>
        <end position="339"/>
    </location>
</feature>
<dbReference type="Gene3D" id="3.10.10.10">
    <property type="entry name" value="HIV Type 1 Reverse Transcriptase, subunit A, domain 1"/>
    <property type="match status" value="1"/>
</dbReference>
<evidence type="ECO:0000256" key="3">
    <source>
        <dbReference type="ARBA" id="ARBA00022695"/>
    </source>
</evidence>
<reference evidence="13" key="1">
    <citation type="submission" date="2021-02" db="EMBL/GenBank/DDBJ databases">
        <authorList>
            <person name="Dougan E. K."/>
            <person name="Rhodes N."/>
            <person name="Thang M."/>
            <person name="Chan C."/>
        </authorList>
    </citation>
    <scope>NUCLEOTIDE SEQUENCE</scope>
</reference>
<feature type="domain" description="C3H1-type" evidence="12">
    <location>
        <begin position="266"/>
        <end position="293"/>
    </location>
</feature>